<sequence length="203" mass="23405">MQQQIDELISEGEKTKRSRVAAVTLAAKQMVLDGRKERLLEEFVKDLMQELNESKLVVGKMKGAHEHEILELTWEWSREYRKPGREVERLKLARGQVSLSRTFRMIWRGGWLLAGLTMMWKSWRRCHPRLVSNSTHHHPPAPRHRLVESRRRGPTAGVRWPLRFPSCSILQASLPCCLSENSIRAHMLGSLLIPYSSATPSPP</sequence>
<dbReference type="AlphaFoldDB" id="A0A0C9XIY1"/>
<dbReference type="OrthoDB" id="3008788at2759"/>
<reference evidence="2" key="2">
    <citation type="submission" date="2015-01" db="EMBL/GenBank/DDBJ databases">
        <title>Evolutionary Origins and Diversification of the Mycorrhizal Mutualists.</title>
        <authorList>
            <consortium name="DOE Joint Genome Institute"/>
            <consortium name="Mycorrhizal Genomics Consortium"/>
            <person name="Kohler A."/>
            <person name="Kuo A."/>
            <person name="Nagy L.G."/>
            <person name="Floudas D."/>
            <person name="Copeland A."/>
            <person name="Barry K.W."/>
            <person name="Cichocki N."/>
            <person name="Veneault-Fourrey C."/>
            <person name="LaButti K."/>
            <person name="Lindquist E.A."/>
            <person name="Lipzen A."/>
            <person name="Lundell T."/>
            <person name="Morin E."/>
            <person name="Murat C."/>
            <person name="Riley R."/>
            <person name="Ohm R."/>
            <person name="Sun H."/>
            <person name="Tunlid A."/>
            <person name="Henrissat B."/>
            <person name="Grigoriev I.V."/>
            <person name="Hibbett D.S."/>
            <person name="Martin F."/>
        </authorList>
    </citation>
    <scope>NUCLEOTIDE SEQUENCE [LARGE SCALE GENOMIC DNA]</scope>
    <source>
        <strain evidence="2">LaAM-08-1</strain>
    </source>
</reference>
<organism evidence="1 2">
    <name type="scientific">Laccaria amethystina LaAM-08-1</name>
    <dbReference type="NCBI Taxonomy" id="1095629"/>
    <lineage>
        <taxon>Eukaryota</taxon>
        <taxon>Fungi</taxon>
        <taxon>Dikarya</taxon>
        <taxon>Basidiomycota</taxon>
        <taxon>Agaricomycotina</taxon>
        <taxon>Agaricomycetes</taxon>
        <taxon>Agaricomycetidae</taxon>
        <taxon>Agaricales</taxon>
        <taxon>Agaricineae</taxon>
        <taxon>Hydnangiaceae</taxon>
        <taxon>Laccaria</taxon>
    </lineage>
</organism>
<gene>
    <name evidence="1" type="ORF">K443DRAFT_378613</name>
</gene>
<dbReference type="HOGENOM" id="CLU_1349129_0_0_1"/>
<protein>
    <submittedName>
        <fullName evidence="1">Uncharacterized protein</fullName>
    </submittedName>
</protein>
<dbReference type="EMBL" id="KN838564">
    <property type="protein sequence ID" value="KIK04981.1"/>
    <property type="molecule type" value="Genomic_DNA"/>
</dbReference>
<proteinExistence type="predicted"/>
<keyword evidence="2" id="KW-1185">Reference proteome</keyword>
<name>A0A0C9XIY1_9AGAR</name>
<evidence type="ECO:0000313" key="2">
    <source>
        <dbReference type="Proteomes" id="UP000054477"/>
    </source>
</evidence>
<evidence type="ECO:0000313" key="1">
    <source>
        <dbReference type="EMBL" id="KIK04981.1"/>
    </source>
</evidence>
<dbReference type="Proteomes" id="UP000054477">
    <property type="component" value="Unassembled WGS sequence"/>
</dbReference>
<reference evidence="1 2" key="1">
    <citation type="submission" date="2014-04" db="EMBL/GenBank/DDBJ databases">
        <authorList>
            <consortium name="DOE Joint Genome Institute"/>
            <person name="Kuo A."/>
            <person name="Kohler A."/>
            <person name="Nagy L.G."/>
            <person name="Floudas D."/>
            <person name="Copeland A."/>
            <person name="Barry K.W."/>
            <person name="Cichocki N."/>
            <person name="Veneault-Fourrey C."/>
            <person name="LaButti K."/>
            <person name="Lindquist E.A."/>
            <person name="Lipzen A."/>
            <person name="Lundell T."/>
            <person name="Morin E."/>
            <person name="Murat C."/>
            <person name="Sun H."/>
            <person name="Tunlid A."/>
            <person name="Henrissat B."/>
            <person name="Grigoriev I.V."/>
            <person name="Hibbett D.S."/>
            <person name="Martin F."/>
            <person name="Nordberg H.P."/>
            <person name="Cantor M.N."/>
            <person name="Hua S.X."/>
        </authorList>
    </citation>
    <scope>NUCLEOTIDE SEQUENCE [LARGE SCALE GENOMIC DNA]</scope>
    <source>
        <strain evidence="1 2">LaAM-08-1</strain>
    </source>
</reference>
<accession>A0A0C9XIY1</accession>